<dbReference type="KEGG" id="dpx:DAPPUDRAFT_232924"/>
<sequence length="161" mass="18703">MVPKYYTTKSPKCYMTTLTYFAAPPAEPRLTKSLEYYTKTYVVRAYYNTKAPVYYTTTFYYTTTYASSNYYTEAPKYCIEKLEPKSRTASKTYGAPVYYTEEPNELWRHAAVGCCIVHGWVNLGCTYVSCVWWISSDSSDRTVEYVAALLHNVNIRNTTYH</sequence>
<dbReference type="EMBL" id="GL732524">
    <property type="protein sequence ID" value="EFX89782.1"/>
    <property type="molecule type" value="Genomic_DNA"/>
</dbReference>
<dbReference type="Proteomes" id="UP000000305">
    <property type="component" value="Unassembled WGS sequence"/>
</dbReference>
<protein>
    <submittedName>
        <fullName evidence="1">Uncharacterized protein</fullName>
    </submittedName>
</protein>
<organism evidence="1 2">
    <name type="scientific">Daphnia pulex</name>
    <name type="common">Water flea</name>
    <dbReference type="NCBI Taxonomy" id="6669"/>
    <lineage>
        <taxon>Eukaryota</taxon>
        <taxon>Metazoa</taxon>
        <taxon>Ecdysozoa</taxon>
        <taxon>Arthropoda</taxon>
        <taxon>Crustacea</taxon>
        <taxon>Branchiopoda</taxon>
        <taxon>Diplostraca</taxon>
        <taxon>Cladocera</taxon>
        <taxon>Anomopoda</taxon>
        <taxon>Daphniidae</taxon>
        <taxon>Daphnia</taxon>
    </lineage>
</organism>
<dbReference type="HOGENOM" id="CLU_1645431_0_0_1"/>
<proteinExistence type="predicted"/>
<evidence type="ECO:0000313" key="2">
    <source>
        <dbReference type="Proteomes" id="UP000000305"/>
    </source>
</evidence>
<dbReference type="AlphaFoldDB" id="E9FSQ5"/>
<gene>
    <name evidence="1" type="ORF">DAPPUDRAFT_232924</name>
</gene>
<name>E9FSQ5_DAPPU</name>
<accession>E9FSQ5</accession>
<dbReference type="InParanoid" id="E9FSQ5"/>
<keyword evidence="2" id="KW-1185">Reference proteome</keyword>
<reference evidence="1 2" key="1">
    <citation type="journal article" date="2011" name="Science">
        <title>The ecoresponsive genome of Daphnia pulex.</title>
        <authorList>
            <person name="Colbourne J.K."/>
            <person name="Pfrender M.E."/>
            <person name="Gilbert D."/>
            <person name="Thomas W.K."/>
            <person name="Tucker A."/>
            <person name="Oakley T.H."/>
            <person name="Tokishita S."/>
            <person name="Aerts A."/>
            <person name="Arnold G.J."/>
            <person name="Basu M.K."/>
            <person name="Bauer D.J."/>
            <person name="Caceres C.E."/>
            <person name="Carmel L."/>
            <person name="Casola C."/>
            <person name="Choi J.H."/>
            <person name="Detter J.C."/>
            <person name="Dong Q."/>
            <person name="Dusheyko S."/>
            <person name="Eads B.D."/>
            <person name="Frohlich T."/>
            <person name="Geiler-Samerotte K.A."/>
            <person name="Gerlach D."/>
            <person name="Hatcher P."/>
            <person name="Jogdeo S."/>
            <person name="Krijgsveld J."/>
            <person name="Kriventseva E.V."/>
            <person name="Kultz D."/>
            <person name="Laforsch C."/>
            <person name="Lindquist E."/>
            <person name="Lopez J."/>
            <person name="Manak J.R."/>
            <person name="Muller J."/>
            <person name="Pangilinan J."/>
            <person name="Patwardhan R.P."/>
            <person name="Pitluck S."/>
            <person name="Pritham E.J."/>
            <person name="Rechtsteiner A."/>
            <person name="Rho M."/>
            <person name="Rogozin I.B."/>
            <person name="Sakarya O."/>
            <person name="Salamov A."/>
            <person name="Schaack S."/>
            <person name="Shapiro H."/>
            <person name="Shiga Y."/>
            <person name="Skalitzky C."/>
            <person name="Smith Z."/>
            <person name="Souvorov A."/>
            <person name="Sung W."/>
            <person name="Tang Z."/>
            <person name="Tsuchiya D."/>
            <person name="Tu H."/>
            <person name="Vos H."/>
            <person name="Wang M."/>
            <person name="Wolf Y.I."/>
            <person name="Yamagata H."/>
            <person name="Yamada T."/>
            <person name="Ye Y."/>
            <person name="Shaw J.R."/>
            <person name="Andrews J."/>
            <person name="Crease T.J."/>
            <person name="Tang H."/>
            <person name="Lucas S.M."/>
            <person name="Robertson H.M."/>
            <person name="Bork P."/>
            <person name="Koonin E.V."/>
            <person name="Zdobnov E.M."/>
            <person name="Grigoriev I.V."/>
            <person name="Lynch M."/>
            <person name="Boore J.L."/>
        </authorList>
    </citation>
    <scope>NUCLEOTIDE SEQUENCE [LARGE SCALE GENOMIC DNA]</scope>
</reference>
<evidence type="ECO:0000313" key="1">
    <source>
        <dbReference type="EMBL" id="EFX89782.1"/>
    </source>
</evidence>